<dbReference type="Proteomes" id="UP000724874">
    <property type="component" value="Unassembled WGS sequence"/>
</dbReference>
<proteinExistence type="predicted"/>
<feature type="compositionally biased region" description="Polar residues" evidence="1">
    <location>
        <begin position="14"/>
        <end position="28"/>
    </location>
</feature>
<dbReference type="EMBL" id="JADNYJ010000244">
    <property type="protein sequence ID" value="KAF8873193.1"/>
    <property type="molecule type" value="Genomic_DNA"/>
</dbReference>
<name>A0A9P5NB66_GYMJU</name>
<accession>A0A9P5NB66</accession>
<sequence length="103" mass="11430">MAPTTNPHRIDENAPSSVDQSETQSRSEPPSIYIFNVGRTKWKQSNDGPWEGETLLECFANALRSIGSKGYVVQGAMYSPEGANIFIDTEDEVWVESIDIHGQ</sequence>
<evidence type="ECO:0000313" key="2">
    <source>
        <dbReference type="EMBL" id="KAF8873193.1"/>
    </source>
</evidence>
<organism evidence="2 3">
    <name type="scientific">Gymnopilus junonius</name>
    <name type="common">Spectacular rustgill mushroom</name>
    <name type="synonym">Gymnopilus spectabilis subsp. junonius</name>
    <dbReference type="NCBI Taxonomy" id="109634"/>
    <lineage>
        <taxon>Eukaryota</taxon>
        <taxon>Fungi</taxon>
        <taxon>Dikarya</taxon>
        <taxon>Basidiomycota</taxon>
        <taxon>Agaricomycotina</taxon>
        <taxon>Agaricomycetes</taxon>
        <taxon>Agaricomycetidae</taxon>
        <taxon>Agaricales</taxon>
        <taxon>Agaricineae</taxon>
        <taxon>Hymenogastraceae</taxon>
        <taxon>Gymnopilus</taxon>
    </lineage>
</organism>
<evidence type="ECO:0000313" key="3">
    <source>
        <dbReference type="Proteomes" id="UP000724874"/>
    </source>
</evidence>
<protein>
    <submittedName>
        <fullName evidence="2">Uncharacterized protein</fullName>
    </submittedName>
</protein>
<evidence type="ECO:0000256" key="1">
    <source>
        <dbReference type="SAM" id="MobiDB-lite"/>
    </source>
</evidence>
<reference evidence="2" key="1">
    <citation type="submission" date="2020-11" db="EMBL/GenBank/DDBJ databases">
        <authorList>
            <consortium name="DOE Joint Genome Institute"/>
            <person name="Ahrendt S."/>
            <person name="Riley R."/>
            <person name="Andreopoulos W."/>
            <person name="LaButti K."/>
            <person name="Pangilinan J."/>
            <person name="Ruiz-duenas F.J."/>
            <person name="Barrasa J.M."/>
            <person name="Sanchez-Garcia M."/>
            <person name="Camarero S."/>
            <person name="Miyauchi S."/>
            <person name="Serrano A."/>
            <person name="Linde D."/>
            <person name="Babiker R."/>
            <person name="Drula E."/>
            <person name="Ayuso-Fernandez I."/>
            <person name="Pacheco R."/>
            <person name="Padilla G."/>
            <person name="Ferreira P."/>
            <person name="Barriuso J."/>
            <person name="Kellner H."/>
            <person name="Castanera R."/>
            <person name="Alfaro M."/>
            <person name="Ramirez L."/>
            <person name="Pisabarro A.G."/>
            <person name="Kuo A."/>
            <person name="Tritt A."/>
            <person name="Lipzen A."/>
            <person name="He G."/>
            <person name="Yan M."/>
            <person name="Ng V."/>
            <person name="Cullen D."/>
            <person name="Martin F."/>
            <person name="Rosso M.-N."/>
            <person name="Henrissat B."/>
            <person name="Hibbett D."/>
            <person name="Martinez A.T."/>
            <person name="Grigoriev I.V."/>
        </authorList>
    </citation>
    <scope>NUCLEOTIDE SEQUENCE</scope>
    <source>
        <strain evidence="2">AH 44721</strain>
    </source>
</reference>
<dbReference type="OrthoDB" id="3021093at2759"/>
<gene>
    <name evidence="2" type="ORF">CPB84DRAFT_1753333</name>
</gene>
<dbReference type="AlphaFoldDB" id="A0A9P5NB66"/>
<keyword evidence="3" id="KW-1185">Reference proteome</keyword>
<feature type="region of interest" description="Disordered" evidence="1">
    <location>
        <begin position="1"/>
        <end position="30"/>
    </location>
</feature>
<comment type="caution">
    <text evidence="2">The sequence shown here is derived from an EMBL/GenBank/DDBJ whole genome shotgun (WGS) entry which is preliminary data.</text>
</comment>